<comment type="caution">
    <text evidence="2">The sequence shown here is derived from an EMBL/GenBank/DDBJ whole genome shotgun (WGS) entry which is preliminary data.</text>
</comment>
<protein>
    <submittedName>
        <fullName evidence="2">Uncharacterized protein</fullName>
    </submittedName>
</protein>
<organism evidence="2 3">
    <name type="scientific">Oryza meyeriana var. granulata</name>
    <dbReference type="NCBI Taxonomy" id="110450"/>
    <lineage>
        <taxon>Eukaryota</taxon>
        <taxon>Viridiplantae</taxon>
        <taxon>Streptophyta</taxon>
        <taxon>Embryophyta</taxon>
        <taxon>Tracheophyta</taxon>
        <taxon>Spermatophyta</taxon>
        <taxon>Magnoliopsida</taxon>
        <taxon>Liliopsida</taxon>
        <taxon>Poales</taxon>
        <taxon>Poaceae</taxon>
        <taxon>BOP clade</taxon>
        <taxon>Oryzoideae</taxon>
        <taxon>Oryzeae</taxon>
        <taxon>Oryzinae</taxon>
        <taxon>Oryza</taxon>
        <taxon>Oryza meyeriana</taxon>
    </lineage>
</organism>
<reference evidence="2 3" key="1">
    <citation type="submission" date="2019-11" db="EMBL/GenBank/DDBJ databases">
        <title>Whole genome sequence of Oryza granulata.</title>
        <authorList>
            <person name="Li W."/>
        </authorList>
    </citation>
    <scope>NUCLEOTIDE SEQUENCE [LARGE SCALE GENOMIC DNA]</scope>
    <source>
        <strain evidence="3">cv. Menghai</strain>
        <tissue evidence="2">Leaf</tissue>
    </source>
</reference>
<evidence type="ECO:0000256" key="1">
    <source>
        <dbReference type="SAM" id="MobiDB-lite"/>
    </source>
</evidence>
<dbReference type="EMBL" id="SPHZ02000011">
    <property type="protein sequence ID" value="KAF0891851.1"/>
    <property type="molecule type" value="Genomic_DNA"/>
</dbReference>
<evidence type="ECO:0000313" key="2">
    <source>
        <dbReference type="EMBL" id="KAF0891851.1"/>
    </source>
</evidence>
<evidence type="ECO:0000313" key="3">
    <source>
        <dbReference type="Proteomes" id="UP000479710"/>
    </source>
</evidence>
<keyword evidence="3" id="KW-1185">Reference proteome</keyword>
<feature type="region of interest" description="Disordered" evidence="1">
    <location>
        <begin position="1"/>
        <end position="43"/>
    </location>
</feature>
<sequence>MYMVETELDDEYSTTPEHDSRQSDSDQNYEETDEVEDNSNNEGVFDTLKTHLQLIKKEIPQEQLKAQRQNPIIRSRYNAHYFAKVNYLDSKNFGLAKIPKYYLQMETHNFKGYLQTISNNPKDKMSTTKVIHKHTYYFLQHIIPHSQLLNCPFSVPTTPS</sequence>
<proteinExistence type="predicted"/>
<dbReference type="AlphaFoldDB" id="A0A6G1BVQ1"/>
<feature type="compositionally biased region" description="Acidic residues" evidence="1">
    <location>
        <begin position="27"/>
        <end position="39"/>
    </location>
</feature>
<name>A0A6G1BVQ1_9ORYZ</name>
<dbReference type="Proteomes" id="UP000479710">
    <property type="component" value="Unassembled WGS sequence"/>
</dbReference>
<gene>
    <name evidence="2" type="ORF">E2562_011252</name>
</gene>
<accession>A0A6G1BVQ1</accession>
<feature type="compositionally biased region" description="Acidic residues" evidence="1">
    <location>
        <begin position="1"/>
        <end position="12"/>
    </location>
</feature>